<sequence length="348" mass="36967">MASRVTVRAVADAAGLSVATVSRVLNDRDNVAPATRRRVQDVVERLGERAPEPRRRSPAQGPRPPVFVRCPYLLTDYFGHVVTSVAETLALHGQEMILDVGDATLKSSVLRSLPARKDARGAVLILPPESRTDLESLAARSYPFVIVDPRITVPRKTVSISAAHFSGARAVTRHLIGLGHRRVGVITGPPYWRARDDRVGGHLAALSEAGVLGDPALLRHGEPAAHTGAAAGGELLDLPASTRPTAIVCFNDKVAVGVLEAAAARGLRVPEDLSVTGFDDIDVSRATTPRLTTVRQPLQEMGRVAVTMLMRQLEGHAHEALSIELATELVVRASTGPVPVPPAGGPSR</sequence>
<dbReference type="Gene3D" id="3.40.50.2300">
    <property type="match status" value="2"/>
</dbReference>
<dbReference type="InterPro" id="IPR010982">
    <property type="entry name" value="Lambda_DNA-bd_dom_sf"/>
</dbReference>
<dbReference type="CDD" id="cd01392">
    <property type="entry name" value="HTH_LacI"/>
    <property type="match status" value="1"/>
</dbReference>
<dbReference type="SUPFAM" id="SSF53822">
    <property type="entry name" value="Periplasmic binding protein-like I"/>
    <property type="match status" value="1"/>
</dbReference>
<dbReference type="Proteomes" id="UP000675781">
    <property type="component" value="Unassembled WGS sequence"/>
</dbReference>
<evidence type="ECO:0000259" key="4">
    <source>
        <dbReference type="PROSITE" id="PS50932"/>
    </source>
</evidence>
<gene>
    <name evidence="5" type="ORF">KDL01_16080</name>
</gene>
<dbReference type="SUPFAM" id="SSF47413">
    <property type="entry name" value="lambda repressor-like DNA-binding domains"/>
    <property type="match status" value="1"/>
</dbReference>
<dbReference type="Gene3D" id="1.10.260.40">
    <property type="entry name" value="lambda repressor-like DNA-binding domains"/>
    <property type="match status" value="1"/>
</dbReference>
<evidence type="ECO:0000313" key="5">
    <source>
        <dbReference type="EMBL" id="MBR7834795.1"/>
    </source>
</evidence>
<reference evidence="5" key="1">
    <citation type="submission" date="2021-04" db="EMBL/GenBank/DDBJ databases">
        <title>Genome based classification of Actinospica acidithermotolerans sp. nov., an actinobacterium isolated from an Indonesian hot spring.</title>
        <authorList>
            <person name="Kusuma A.B."/>
            <person name="Putra K.E."/>
            <person name="Nafisah S."/>
            <person name="Loh J."/>
            <person name="Nouioui I."/>
            <person name="Goodfellow M."/>
        </authorList>
    </citation>
    <scope>NUCLEOTIDE SEQUENCE</scope>
    <source>
        <strain evidence="5">CSCA 57</strain>
    </source>
</reference>
<dbReference type="PROSITE" id="PS50932">
    <property type="entry name" value="HTH_LACI_2"/>
    <property type="match status" value="1"/>
</dbReference>
<dbReference type="InterPro" id="IPR028082">
    <property type="entry name" value="Peripla_BP_I"/>
</dbReference>
<name>A0A941IMZ8_9ACTN</name>
<dbReference type="EMBL" id="JAGSOG010000071">
    <property type="protein sequence ID" value="MBR7834795.1"/>
    <property type="molecule type" value="Genomic_DNA"/>
</dbReference>
<keyword evidence="6" id="KW-1185">Reference proteome</keyword>
<dbReference type="GO" id="GO:0000976">
    <property type="term" value="F:transcription cis-regulatory region binding"/>
    <property type="evidence" value="ECO:0007669"/>
    <property type="project" value="TreeGrafter"/>
</dbReference>
<proteinExistence type="predicted"/>
<keyword evidence="2 5" id="KW-0238">DNA-binding</keyword>
<evidence type="ECO:0000256" key="1">
    <source>
        <dbReference type="ARBA" id="ARBA00023015"/>
    </source>
</evidence>
<evidence type="ECO:0000256" key="2">
    <source>
        <dbReference type="ARBA" id="ARBA00023125"/>
    </source>
</evidence>
<dbReference type="InterPro" id="IPR046335">
    <property type="entry name" value="LacI/GalR-like_sensor"/>
</dbReference>
<evidence type="ECO:0000313" key="6">
    <source>
        <dbReference type="Proteomes" id="UP000675781"/>
    </source>
</evidence>
<dbReference type="InterPro" id="IPR000843">
    <property type="entry name" value="HTH_LacI"/>
</dbReference>
<keyword evidence="3" id="KW-0804">Transcription</keyword>
<dbReference type="Pfam" id="PF13377">
    <property type="entry name" value="Peripla_BP_3"/>
    <property type="match status" value="1"/>
</dbReference>
<evidence type="ECO:0000256" key="3">
    <source>
        <dbReference type="ARBA" id="ARBA00023163"/>
    </source>
</evidence>
<dbReference type="GO" id="GO:0003700">
    <property type="term" value="F:DNA-binding transcription factor activity"/>
    <property type="evidence" value="ECO:0007669"/>
    <property type="project" value="TreeGrafter"/>
</dbReference>
<dbReference type="PANTHER" id="PTHR30146:SF153">
    <property type="entry name" value="LACTOSE OPERON REPRESSOR"/>
    <property type="match status" value="1"/>
</dbReference>
<organism evidence="5 6">
    <name type="scientific">Actinospica durhamensis</name>
    <dbReference type="NCBI Taxonomy" id="1508375"/>
    <lineage>
        <taxon>Bacteria</taxon>
        <taxon>Bacillati</taxon>
        <taxon>Actinomycetota</taxon>
        <taxon>Actinomycetes</taxon>
        <taxon>Catenulisporales</taxon>
        <taxon>Actinospicaceae</taxon>
        <taxon>Actinospica</taxon>
    </lineage>
</organism>
<feature type="domain" description="HTH lacI-type" evidence="4">
    <location>
        <begin position="5"/>
        <end position="47"/>
    </location>
</feature>
<accession>A0A941IMZ8</accession>
<keyword evidence="1" id="KW-0805">Transcription regulation</keyword>
<dbReference type="AlphaFoldDB" id="A0A941IMZ8"/>
<protein>
    <submittedName>
        <fullName evidence="5">LacI family DNA-binding transcriptional regulator</fullName>
    </submittedName>
</protein>
<dbReference type="Pfam" id="PF00356">
    <property type="entry name" value="LacI"/>
    <property type="match status" value="1"/>
</dbReference>
<dbReference type="SMART" id="SM00354">
    <property type="entry name" value="HTH_LACI"/>
    <property type="match status" value="1"/>
</dbReference>
<dbReference type="PANTHER" id="PTHR30146">
    <property type="entry name" value="LACI-RELATED TRANSCRIPTIONAL REPRESSOR"/>
    <property type="match status" value="1"/>
</dbReference>
<comment type="caution">
    <text evidence="5">The sequence shown here is derived from an EMBL/GenBank/DDBJ whole genome shotgun (WGS) entry which is preliminary data.</text>
</comment>